<keyword evidence="1" id="KW-0732">Signal</keyword>
<evidence type="ECO:0000313" key="2">
    <source>
        <dbReference type="EMBL" id="GAA6131244.1"/>
    </source>
</evidence>
<evidence type="ECO:0000313" key="4">
    <source>
        <dbReference type="Proteomes" id="UP000243413"/>
    </source>
</evidence>
<dbReference type="PROSITE" id="PS51257">
    <property type="entry name" value="PROKAR_LIPOPROTEIN"/>
    <property type="match status" value="1"/>
</dbReference>
<evidence type="ECO:0008006" key="6">
    <source>
        <dbReference type="Google" id="ProtNLM"/>
    </source>
</evidence>
<keyword evidence="5" id="KW-1185">Reference proteome</keyword>
<evidence type="ECO:0000313" key="5">
    <source>
        <dbReference type="Proteomes" id="UP001486808"/>
    </source>
</evidence>
<reference evidence="3" key="1">
    <citation type="submission" date="2016-10" db="EMBL/GenBank/DDBJ databases">
        <authorList>
            <person name="de Groot N.N."/>
        </authorList>
    </citation>
    <scope>NUCLEOTIDE SEQUENCE [LARGE SCALE GENOMIC DNA]</scope>
    <source>
        <strain evidence="3">JCM 14963</strain>
    </source>
</reference>
<reference evidence="2 5" key="3">
    <citation type="submission" date="2024-04" db="EMBL/GenBank/DDBJ databases">
        <title>Draft genome sequence of Halopseudomonas sabulinigri NBRC 116187.</title>
        <authorList>
            <person name="Miyakawa T."/>
            <person name="Kusuya Y."/>
            <person name="Miura T."/>
        </authorList>
    </citation>
    <scope>NUCLEOTIDE SEQUENCE [LARGE SCALE GENOMIC DNA]</scope>
    <source>
        <strain evidence="2 5">4NH20-0042</strain>
    </source>
</reference>
<feature type="chain" id="PRO_5009259464" description="Lipoprotein" evidence="1">
    <location>
        <begin position="24"/>
        <end position="218"/>
    </location>
</feature>
<reference evidence="4" key="2">
    <citation type="submission" date="2016-10" db="EMBL/GenBank/DDBJ databases">
        <authorList>
            <person name="Varghese N."/>
            <person name="Submissions S."/>
        </authorList>
    </citation>
    <scope>NUCLEOTIDE SEQUENCE [LARGE SCALE GENOMIC DNA]</scope>
    <source>
        <strain evidence="4">JCM 14963</strain>
    </source>
</reference>
<sequence length="218" mass="23857">MPRLLAPALITLLLSACASQQNANDATTTGIANSLISGELEHGHYRAADDSFAVDTPFRPGSEAYASMHIAESFDISESQVLFTSSAAPVEVYRVHLFKGNLPAEGELYRQATAQYFQLFEERYGTTLEPITLQDHQISGVSATSATFGQYIPARSALGMSADAVDIWHSYYYLERGDNAAFIWINRPQPDQPGATAGAEERIDAFINSFELTSKPLR</sequence>
<organism evidence="3 4">
    <name type="scientific">Halopseudomonas sabulinigri</name>
    <dbReference type="NCBI Taxonomy" id="472181"/>
    <lineage>
        <taxon>Bacteria</taxon>
        <taxon>Pseudomonadati</taxon>
        <taxon>Pseudomonadota</taxon>
        <taxon>Gammaproteobacteria</taxon>
        <taxon>Pseudomonadales</taxon>
        <taxon>Pseudomonadaceae</taxon>
        <taxon>Halopseudomonas</taxon>
    </lineage>
</organism>
<dbReference type="Proteomes" id="UP001486808">
    <property type="component" value="Unassembled WGS sequence"/>
</dbReference>
<protein>
    <recommendedName>
        <fullName evidence="6">Lipoprotein</fullName>
    </recommendedName>
</protein>
<proteinExistence type="predicted"/>
<evidence type="ECO:0000313" key="3">
    <source>
        <dbReference type="EMBL" id="SDS41044.1"/>
    </source>
</evidence>
<gene>
    <name evidence="2" type="ORF">NBRC116187_16040</name>
    <name evidence="3" type="ORF">SAMN05216271_1863</name>
</gene>
<name>A0A1H1RZ66_9GAMM</name>
<dbReference type="EMBL" id="BAABWD010000001">
    <property type="protein sequence ID" value="GAA6131244.1"/>
    <property type="molecule type" value="Genomic_DNA"/>
</dbReference>
<evidence type="ECO:0000256" key="1">
    <source>
        <dbReference type="SAM" id="SignalP"/>
    </source>
</evidence>
<dbReference type="EMBL" id="LT629763">
    <property type="protein sequence ID" value="SDS41044.1"/>
    <property type="molecule type" value="Genomic_DNA"/>
</dbReference>
<dbReference type="STRING" id="472181.SAMN05216271_1863"/>
<dbReference type="AlphaFoldDB" id="A0A1H1RZ66"/>
<accession>A0A1H1RZ66</accession>
<feature type="signal peptide" evidence="1">
    <location>
        <begin position="1"/>
        <end position="23"/>
    </location>
</feature>
<dbReference type="Proteomes" id="UP000243413">
    <property type="component" value="Chromosome I"/>
</dbReference>